<sequence length="461" mass="53779">MLNKFPKDFLWGGSTSAYQFEGGWNSDGKGPSTQDVRTNIPEGTTDFKVASDHYHNWKEDVDLMAEMGFKSYRFSISWSRILPKGYGEINEKGVEFYNNLINYLLEKNIEPIITMYHFDLPNALEEKGGWLNRDIISYFENYSKVLFERFGDRVKKWLTINEQNVMIIFGEVVGISFGDKENRLKNTYQVNHHMMMASAKAMIACHEMIKDAKIGPAPNINAIYPNSNHPEDQIAAFNMSVFRNWFYLDCYVKGIYNPLVIKYLEKNNAMFSIEEGDLNTLKHAKPDFIAFNYYSSATAAISQEDDDFNELTNQQKLRSIVGVYKQIKNPNLQKTEFGWEIDPVGLRSTLREIYDRYNLPLLITENGIGGYDELIDGQVNDDYRINYYEKHIEQMLLAINDGVELMGYNPWSAIDLVSTHEGIKKRYGFVYVDRTDDDIKECKRYRKKSFFWYKEFIKNTK</sequence>
<dbReference type="PANTHER" id="PTHR10353:SF122">
    <property type="entry name" value="6-PHOSPHO-BETA-GLUCOSIDASE ASCB-RELATED"/>
    <property type="match status" value="1"/>
</dbReference>
<dbReference type="Proteomes" id="UP000323144">
    <property type="component" value="Chromosome"/>
</dbReference>
<dbReference type="FunFam" id="3.20.20.80:FF:000004">
    <property type="entry name" value="Beta-glucosidase 6-phospho-beta-glucosidase"/>
    <property type="match status" value="1"/>
</dbReference>
<name>A0A5B9Y465_9MOLU</name>
<gene>
    <name evidence="7" type="primary">bglA</name>
    <name evidence="7" type="ORF">SCHIN_v1c07630</name>
</gene>
<evidence type="ECO:0000256" key="1">
    <source>
        <dbReference type="ARBA" id="ARBA00010838"/>
    </source>
</evidence>
<dbReference type="InterPro" id="IPR001360">
    <property type="entry name" value="Glyco_hydro_1"/>
</dbReference>
<proteinExistence type="inferred from homology"/>
<keyword evidence="2 6" id="KW-0378">Hydrolase</keyword>
<dbReference type="InterPro" id="IPR017853">
    <property type="entry name" value="GH"/>
</dbReference>
<dbReference type="Pfam" id="PF00232">
    <property type="entry name" value="Glyco_hydro_1"/>
    <property type="match status" value="1"/>
</dbReference>
<dbReference type="InterPro" id="IPR033132">
    <property type="entry name" value="GH_1_N_CS"/>
</dbReference>
<protein>
    <submittedName>
        <fullName evidence="7">6-phospho-beta-glucosidase</fullName>
    </submittedName>
</protein>
<reference evidence="7 8" key="1">
    <citation type="submission" date="2019-08" db="EMBL/GenBank/DDBJ databases">
        <title>Complete genome sequence of Spiroplasma chinense CCH (DSM 19755).</title>
        <authorList>
            <person name="Shen H.-Y."/>
            <person name="Lin Y.-C."/>
            <person name="Chou L."/>
            <person name="Kuo C.-H."/>
        </authorList>
    </citation>
    <scope>NUCLEOTIDE SEQUENCE [LARGE SCALE GENOMIC DNA]</scope>
    <source>
        <strain evidence="7 8">CCH</strain>
    </source>
</reference>
<comment type="similarity">
    <text evidence="1 5">Belongs to the glycosyl hydrolase 1 family.</text>
</comment>
<dbReference type="PROSITE" id="PS00572">
    <property type="entry name" value="GLYCOSYL_HYDROL_F1_1"/>
    <property type="match status" value="1"/>
</dbReference>
<keyword evidence="3 6" id="KW-0326">Glycosidase</keyword>
<dbReference type="KEGG" id="schi:SCHIN_v1c07630"/>
<keyword evidence="8" id="KW-1185">Reference proteome</keyword>
<dbReference type="InterPro" id="IPR018120">
    <property type="entry name" value="Glyco_hydro_1_AS"/>
</dbReference>
<evidence type="ECO:0000313" key="7">
    <source>
        <dbReference type="EMBL" id="QEH61958.1"/>
    </source>
</evidence>
<dbReference type="GO" id="GO:0016052">
    <property type="term" value="P:carbohydrate catabolic process"/>
    <property type="evidence" value="ECO:0007669"/>
    <property type="project" value="TreeGrafter"/>
</dbReference>
<dbReference type="RefSeq" id="WP_166508334.1">
    <property type="nucleotide sequence ID" value="NZ_CP043026.1"/>
</dbReference>
<dbReference type="PROSITE" id="PS00653">
    <property type="entry name" value="GLYCOSYL_HYDROL_F1_2"/>
    <property type="match status" value="1"/>
</dbReference>
<dbReference type="AlphaFoldDB" id="A0A5B9Y465"/>
<feature type="active site" description="Nucleophile" evidence="4">
    <location>
        <position position="365"/>
    </location>
</feature>
<dbReference type="EMBL" id="CP043026">
    <property type="protein sequence ID" value="QEH61958.1"/>
    <property type="molecule type" value="Genomic_DNA"/>
</dbReference>
<dbReference type="GO" id="GO:0005829">
    <property type="term" value="C:cytosol"/>
    <property type="evidence" value="ECO:0007669"/>
    <property type="project" value="TreeGrafter"/>
</dbReference>
<evidence type="ECO:0000256" key="5">
    <source>
        <dbReference type="RuleBase" id="RU003690"/>
    </source>
</evidence>
<evidence type="ECO:0000256" key="4">
    <source>
        <dbReference type="PROSITE-ProRule" id="PRU10055"/>
    </source>
</evidence>
<dbReference type="SUPFAM" id="SSF51445">
    <property type="entry name" value="(Trans)glycosidases"/>
    <property type="match status" value="1"/>
</dbReference>
<accession>A0A5B9Y465</accession>
<dbReference type="Gene3D" id="3.20.20.80">
    <property type="entry name" value="Glycosidases"/>
    <property type="match status" value="1"/>
</dbReference>
<dbReference type="PRINTS" id="PR00131">
    <property type="entry name" value="GLHYDRLASE1"/>
</dbReference>
<evidence type="ECO:0000256" key="2">
    <source>
        <dbReference type="ARBA" id="ARBA00022801"/>
    </source>
</evidence>
<dbReference type="GO" id="GO:0008422">
    <property type="term" value="F:beta-glucosidase activity"/>
    <property type="evidence" value="ECO:0007669"/>
    <property type="project" value="TreeGrafter"/>
</dbReference>
<organism evidence="7 8">
    <name type="scientific">Spiroplasma chinense</name>
    <dbReference type="NCBI Taxonomy" id="216932"/>
    <lineage>
        <taxon>Bacteria</taxon>
        <taxon>Bacillati</taxon>
        <taxon>Mycoplasmatota</taxon>
        <taxon>Mollicutes</taxon>
        <taxon>Entomoplasmatales</taxon>
        <taxon>Spiroplasmataceae</taxon>
        <taxon>Spiroplasma</taxon>
    </lineage>
</organism>
<evidence type="ECO:0000256" key="6">
    <source>
        <dbReference type="RuleBase" id="RU004468"/>
    </source>
</evidence>
<evidence type="ECO:0000313" key="8">
    <source>
        <dbReference type="Proteomes" id="UP000323144"/>
    </source>
</evidence>
<evidence type="ECO:0000256" key="3">
    <source>
        <dbReference type="ARBA" id="ARBA00023295"/>
    </source>
</evidence>
<dbReference type="PANTHER" id="PTHR10353">
    <property type="entry name" value="GLYCOSYL HYDROLASE"/>
    <property type="match status" value="1"/>
</dbReference>